<accession>A0ABR0BBP6</accession>
<comment type="caution">
    <text evidence="1">The sequence shown here is derived from an EMBL/GenBank/DDBJ whole genome shotgun (WGS) entry which is preliminary data.</text>
</comment>
<dbReference type="Proteomes" id="UP001287286">
    <property type="component" value="Unassembled WGS sequence"/>
</dbReference>
<keyword evidence="2" id="KW-1185">Reference proteome</keyword>
<evidence type="ECO:0000313" key="2">
    <source>
        <dbReference type="Proteomes" id="UP001287286"/>
    </source>
</evidence>
<sequence length="233" mass="26133">MWLKEMEELQGLKPTILPTLIGSTLRDLLRASKPPRFTTPARASSLISKVRSLGRKCIDDRGSKDMYLILVVHDWSGELPYSAGTLLESLRSFRFVSEWDVTIIGSGITLNIAECLGGYSNKGRGWLHVSDPSKIFSYKGGQLHTSILFYGEHTIRDVGPQDIGGIEGRPTAGKRAVKDICSIRMRLGNGKPVYRVLEGDKGITRLKNIVTVDEYGQSWVTHWKEVKSGWREW</sequence>
<reference evidence="1 2" key="1">
    <citation type="journal article" date="2024" name="Microbiol. Resour. Announc.">
        <title>Genome annotations for the ascomycete fungi Trichoderma harzianum, Trichoderma aggressivum, and Purpureocillium lilacinum.</title>
        <authorList>
            <person name="Beijen E.P.W."/>
            <person name="Ohm R.A."/>
        </authorList>
    </citation>
    <scope>NUCLEOTIDE SEQUENCE [LARGE SCALE GENOMIC DNA]</scope>
    <source>
        <strain evidence="1 2">CBS 150709</strain>
    </source>
</reference>
<proteinExistence type="predicted"/>
<gene>
    <name evidence="1" type="ORF">Purlil1_14286</name>
</gene>
<organism evidence="1 2">
    <name type="scientific">Purpureocillium lilacinum</name>
    <name type="common">Paecilomyces lilacinus</name>
    <dbReference type="NCBI Taxonomy" id="33203"/>
    <lineage>
        <taxon>Eukaryota</taxon>
        <taxon>Fungi</taxon>
        <taxon>Dikarya</taxon>
        <taxon>Ascomycota</taxon>
        <taxon>Pezizomycotina</taxon>
        <taxon>Sordariomycetes</taxon>
        <taxon>Hypocreomycetidae</taxon>
        <taxon>Hypocreales</taxon>
        <taxon>Ophiocordycipitaceae</taxon>
        <taxon>Purpureocillium</taxon>
    </lineage>
</organism>
<dbReference type="EMBL" id="JAWRVI010000658">
    <property type="protein sequence ID" value="KAK4060725.1"/>
    <property type="molecule type" value="Genomic_DNA"/>
</dbReference>
<protein>
    <submittedName>
        <fullName evidence="1">Uncharacterized protein</fullName>
    </submittedName>
</protein>
<evidence type="ECO:0000313" key="1">
    <source>
        <dbReference type="EMBL" id="KAK4060725.1"/>
    </source>
</evidence>
<name>A0ABR0BBP6_PURLI</name>